<accession>A0A9W7HXB5</accession>
<dbReference type="InterPro" id="IPR057670">
    <property type="entry name" value="SH3_retrovirus"/>
</dbReference>
<organism evidence="3 4">
    <name type="scientific">Hibiscus trionum</name>
    <name type="common">Flower of an hour</name>
    <dbReference type="NCBI Taxonomy" id="183268"/>
    <lineage>
        <taxon>Eukaryota</taxon>
        <taxon>Viridiplantae</taxon>
        <taxon>Streptophyta</taxon>
        <taxon>Embryophyta</taxon>
        <taxon>Tracheophyta</taxon>
        <taxon>Spermatophyta</taxon>
        <taxon>Magnoliopsida</taxon>
        <taxon>eudicotyledons</taxon>
        <taxon>Gunneridae</taxon>
        <taxon>Pentapetalae</taxon>
        <taxon>rosids</taxon>
        <taxon>malvids</taxon>
        <taxon>Malvales</taxon>
        <taxon>Malvaceae</taxon>
        <taxon>Malvoideae</taxon>
        <taxon>Hibiscus</taxon>
    </lineage>
</organism>
<comment type="caution">
    <text evidence="3">The sequence shown here is derived from an EMBL/GenBank/DDBJ whole genome shotgun (WGS) entry which is preliminary data.</text>
</comment>
<feature type="domain" description="Retroviral polymerase SH3-like" evidence="2">
    <location>
        <begin position="27"/>
        <end position="85"/>
    </location>
</feature>
<evidence type="ECO:0000256" key="1">
    <source>
        <dbReference type="SAM" id="MobiDB-lite"/>
    </source>
</evidence>
<name>A0A9W7HXB5_HIBTR</name>
<reference evidence="3" key="1">
    <citation type="submission" date="2023-05" db="EMBL/GenBank/DDBJ databases">
        <title>Genome and transcriptome analyses reveal genes involved in the formation of fine ridges on petal epidermal cells in Hibiscus trionum.</title>
        <authorList>
            <person name="Koshimizu S."/>
            <person name="Masuda S."/>
            <person name="Ishii T."/>
            <person name="Shirasu K."/>
            <person name="Hoshino A."/>
            <person name="Arita M."/>
        </authorList>
    </citation>
    <scope>NUCLEOTIDE SEQUENCE</scope>
    <source>
        <strain evidence="3">Hamamatsu line</strain>
    </source>
</reference>
<keyword evidence="4" id="KW-1185">Reference proteome</keyword>
<sequence>MTLVEKHGWSGVKPLVEFFRVFGRVSHVHVPDNTRSKLDDKSFSWVLLGVSGESKAYRLYNPISKRIVISRDIVCEEEKCWDLDKTYEAVITCNSEWGDETNEETSLEETEDEDEDDVDVEDGDAADVHEKDSSCSVDSVKVDSSASSVGERNRMPPFWMRGYVSGEGLFEEENVSHFLLFSTTDHVFLRCKK</sequence>
<dbReference type="AlphaFoldDB" id="A0A9W7HXB5"/>
<evidence type="ECO:0000313" key="3">
    <source>
        <dbReference type="EMBL" id="GMI83635.1"/>
    </source>
</evidence>
<dbReference type="Proteomes" id="UP001165190">
    <property type="component" value="Unassembled WGS sequence"/>
</dbReference>
<evidence type="ECO:0000313" key="4">
    <source>
        <dbReference type="Proteomes" id="UP001165190"/>
    </source>
</evidence>
<proteinExistence type="predicted"/>
<dbReference type="Pfam" id="PF25597">
    <property type="entry name" value="SH3_retrovirus"/>
    <property type="match status" value="1"/>
</dbReference>
<protein>
    <recommendedName>
        <fullName evidence="2">Retroviral polymerase SH3-like domain-containing protein</fullName>
    </recommendedName>
</protein>
<feature type="region of interest" description="Disordered" evidence="1">
    <location>
        <begin position="98"/>
        <end position="138"/>
    </location>
</feature>
<dbReference type="EMBL" id="BSYR01000019">
    <property type="protein sequence ID" value="GMI83635.1"/>
    <property type="molecule type" value="Genomic_DNA"/>
</dbReference>
<evidence type="ECO:0000259" key="2">
    <source>
        <dbReference type="Pfam" id="PF25597"/>
    </source>
</evidence>
<feature type="compositionally biased region" description="Acidic residues" evidence="1">
    <location>
        <begin position="98"/>
        <end position="125"/>
    </location>
</feature>
<gene>
    <name evidence="3" type="ORF">HRI_002032800</name>
</gene>
<dbReference type="OrthoDB" id="1422773at2759"/>